<dbReference type="PANTHER" id="PTHR38459:SF1">
    <property type="entry name" value="PROPHAGE BACTOPRENOL-LINKED GLUCOSE TRANSLOCASE HOMOLOG"/>
    <property type="match status" value="1"/>
</dbReference>
<feature type="transmembrane region" description="Helical" evidence="6">
    <location>
        <begin position="113"/>
        <end position="132"/>
    </location>
</feature>
<evidence type="ECO:0000256" key="1">
    <source>
        <dbReference type="ARBA" id="ARBA00004141"/>
    </source>
</evidence>
<comment type="subcellular location">
    <subcellularLocation>
        <location evidence="1">Membrane</location>
        <topology evidence="1">Multi-pass membrane protein</topology>
    </subcellularLocation>
</comment>
<protein>
    <recommendedName>
        <fullName evidence="7">GtrA/DPMS transmembrane domain-containing protein</fullName>
    </recommendedName>
</protein>
<comment type="caution">
    <text evidence="8">The sequence shown here is derived from an EMBL/GenBank/DDBJ whole genome shotgun (WGS) entry which is preliminary data.</text>
</comment>
<dbReference type="RefSeq" id="WP_044434346.1">
    <property type="nucleotide sequence ID" value="NZ_BJYZ01000030.1"/>
</dbReference>
<reference evidence="8 9" key="1">
    <citation type="submission" date="2019-07" db="EMBL/GenBank/DDBJ databases">
        <title>Whole genome shotgun sequence of Skermanella aerolata NBRC 106429.</title>
        <authorList>
            <person name="Hosoyama A."/>
            <person name="Uohara A."/>
            <person name="Ohji S."/>
            <person name="Ichikawa N."/>
        </authorList>
    </citation>
    <scope>NUCLEOTIDE SEQUENCE [LARGE SCALE GENOMIC DNA]</scope>
    <source>
        <strain evidence="8 9">NBRC 106429</strain>
    </source>
</reference>
<evidence type="ECO:0000256" key="5">
    <source>
        <dbReference type="ARBA" id="ARBA00023136"/>
    </source>
</evidence>
<proteinExistence type="inferred from homology"/>
<feature type="transmembrane region" description="Helical" evidence="6">
    <location>
        <begin position="12"/>
        <end position="37"/>
    </location>
</feature>
<dbReference type="InterPro" id="IPR051401">
    <property type="entry name" value="GtrA_CellWall_Glycosyl"/>
</dbReference>
<name>A0A512DYZ2_9PROT</name>
<feature type="transmembrane region" description="Helical" evidence="6">
    <location>
        <begin position="82"/>
        <end position="101"/>
    </location>
</feature>
<keyword evidence="9" id="KW-1185">Reference proteome</keyword>
<dbReference type="PANTHER" id="PTHR38459">
    <property type="entry name" value="PROPHAGE BACTOPRENOL-LINKED GLUCOSE TRANSLOCASE HOMOLOG"/>
    <property type="match status" value="1"/>
</dbReference>
<feature type="transmembrane region" description="Helical" evidence="6">
    <location>
        <begin position="43"/>
        <end position="62"/>
    </location>
</feature>
<sequence>MTILLSFIKRYAASFAVYFVIGGLSSLVEWTAFYAAFSFADLHYIPASACGFAVATYVNYLLSSRIGFRKGKLSGRSELALVYLVSGLGFVINVAFMAGMVELLGLPVMLGKIGGTGVAFIWNFAARQFIVFDKTPRWEMGQGAGDGEAAGGSPTKPA</sequence>
<gene>
    <name evidence="8" type="ORF">SAE02_58000</name>
</gene>
<keyword evidence="5 6" id="KW-0472">Membrane</keyword>
<accession>A0A512DYZ2</accession>
<evidence type="ECO:0000313" key="8">
    <source>
        <dbReference type="EMBL" id="GEO41652.1"/>
    </source>
</evidence>
<evidence type="ECO:0000256" key="6">
    <source>
        <dbReference type="SAM" id="Phobius"/>
    </source>
</evidence>
<evidence type="ECO:0000259" key="7">
    <source>
        <dbReference type="Pfam" id="PF04138"/>
    </source>
</evidence>
<dbReference type="Pfam" id="PF04138">
    <property type="entry name" value="GtrA_DPMS_TM"/>
    <property type="match status" value="1"/>
</dbReference>
<feature type="domain" description="GtrA/DPMS transmembrane" evidence="7">
    <location>
        <begin position="18"/>
        <end position="132"/>
    </location>
</feature>
<dbReference type="EMBL" id="BJYZ01000030">
    <property type="protein sequence ID" value="GEO41652.1"/>
    <property type="molecule type" value="Genomic_DNA"/>
</dbReference>
<organism evidence="8 9">
    <name type="scientific">Skermanella aerolata</name>
    <dbReference type="NCBI Taxonomy" id="393310"/>
    <lineage>
        <taxon>Bacteria</taxon>
        <taxon>Pseudomonadati</taxon>
        <taxon>Pseudomonadota</taxon>
        <taxon>Alphaproteobacteria</taxon>
        <taxon>Rhodospirillales</taxon>
        <taxon>Azospirillaceae</taxon>
        <taxon>Skermanella</taxon>
    </lineage>
</organism>
<dbReference type="Proteomes" id="UP000321523">
    <property type="component" value="Unassembled WGS sequence"/>
</dbReference>
<dbReference type="GO" id="GO:0005886">
    <property type="term" value="C:plasma membrane"/>
    <property type="evidence" value="ECO:0007669"/>
    <property type="project" value="TreeGrafter"/>
</dbReference>
<evidence type="ECO:0000313" key="9">
    <source>
        <dbReference type="Proteomes" id="UP000321523"/>
    </source>
</evidence>
<evidence type="ECO:0000256" key="2">
    <source>
        <dbReference type="ARBA" id="ARBA00009399"/>
    </source>
</evidence>
<dbReference type="GO" id="GO:0000271">
    <property type="term" value="P:polysaccharide biosynthetic process"/>
    <property type="evidence" value="ECO:0007669"/>
    <property type="project" value="InterPro"/>
</dbReference>
<dbReference type="InterPro" id="IPR007267">
    <property type="entry name" value="GtrA_DPMS_TM"/>
</dbReference>
<dbReference type="OrthoDB" id="7360864at2"/>
<dbReference type="AlphaFoldDB" id="A0A512DYZ2"/>
<keyword evidence="3 6" id="KW-0812">Transmembrane</keyword>
<comment type="similarity">
    <text evidence="2">Belongs to the GtrA family.</text>
</comment>
<keyword evidence="4 6" id="KW-1133">Transmembrane helix</keyword>
<evidence type="ECO:0000256" key="4">
    <source>
        <dbReference type="ARBA" id="ARBA00022989"/>
    </source>
</evidence>
<evidence type="ECO:0000256" key="3">
    <source>
        <dbReference type="ARBA" id="ARBA00022692"/>
    </source>
</evidence>